<evidence type="ECO:0000256" key="1">
    <source>
        <dbReference type="SAM" id="MobiDB-lite"/>
    </source>
</evidence>
<protein>
    <submittedName>
        <fullName evidence="5">Protein TolB</fullName>
    </submittedName>
</protein>
<dbReference type="EMBL" id="GDJX01005485">
    <property type="protein sequence ID" value="JAT62451.1"/>
    <property type="molecule type" value="Transcribed_RNA"/>
</dbReference>
<feature type="transmembrane region" description="Helical" evidence="2">
    <location>
        <begin position="6"/>
        <end position="33"/>
    </location>
</feature>
<accession>A0A1D1Z6D9</accession>
<dbReference type="PANTHER" id="PTHR33098">
    <property type="entry name" value="COTTON FIBER (DUF761)"/>
    <property type="match status" value="1"/>
</dbReference>
<gene>
    <name evidence="5" type="primary">tolB_11</name>
    <name evidence="4" type="synonym">tolB_9</name>
    <name evidence="5" type="ORF">g.51320</name>
    <name evidence="4" type="ORF">g.51322</name>
</gene>
<evidence type="ECO:0000313" key="4">
    <source>
        <dbReference type="EMBL" id="JAT44197.1"/>
    </source>
</evidence>
<evidence type="ECO:0000259" key="3">
    <source>
        <dbReference type="Pfam" id="PF14364"/>
    </source>
</evidence>
<keyword evidence="2" id="KW-0812">Transmembrane</keyword>
<dbReference type="InterPro" id="IPR025520">
    <property type="entry name" value="DUF4408"/>
</dbReference>
<keyword evidence="2" id="KW-0472">Membrane</keyword>
<reference evidence="5" key="1">
    <citation type="submission" date="2015-07" db="EMBL/GenBank/DDBJ databases">
        <title>Transcriptome Assembly of Anthurium amnicola.</title>
        <authorList>
            <person name="Suzuki J."/>
        </authorList>
    </citation>
    <scope>NUCLEOTIDE SEQUENCE</scope>
</reference>
<feature type="domain" description="DUF4408" evidence="3">
    <location>
        <begin position="38"/>
        <end position="70"/>
    </location>
</feature>
<keyword evidence="2" id="KW-1133">Transmembrane helix</keyword>
<dbReference type="InterPro" id="IPR008480">
    <property type="entry name" value="DUF761_pln"/>
</dbReference>
<organism evidence="5">
    <name type="scientific">Anthurium amnicola</name>
    <dbReference type="NCBI Taxonomy" id="1678845"/>
    <lineage>
        <taxon>Eukaryota</taxon>
        <taxon>Viridiplantae</taxon>
        <taxon>Streptophyta</taxon>
        <taxon>Embryophyta</taxon>
        <taxon>Tracheophyta</taxon>
        <taxon>Spermatophyta</taxon>
        <taxon>Magnoliopsida</taxon>
        <taxon>Liliopsida</taxon>
        <taxon>Araceae</taxon>
        <taxon>Pothoideae</taxon>
        <taxon>Potheae</taxon>
        <taxon>Anthurium</taxon>
    </lineage>
</organism>
<dbReference type="EMBL" id="GDJX01023739">
    <property type="protein sequence ID" value="JAT44197.1"/>
    <property type="molecule type" value="Transcribed_RNA"/>
</dbReference>
<proteinExistence type="predicted"/>
<feature type="compositionally biased region" description="Basic and acidic residues" evidence="1">
    <location>
        <begin position="224"/>
        <end position="234"/>
    </location>
</feature>
<evidence type="ECO:0000256" key="2">
    <source>
        <dbReference type="SAM" id="Phobius"/>
    </source>
</evidence>
<dbReference type="Pfam" id="PF14364">
    <property type="entry name" value="DUF4408"/>
    <property type="match status" value="1"/>
</dbReference>
<sequence>MVSGKVMVVVVSTGVVSTAVVLRVWVPAIAVFLCSEVPRIYGAVLLWLTPPYLYFLINLIIISIAASSRFHKADAAQEEEPPTAPPAEIQPRVEDPPAPVMFLMPAESKEVEVTEEEEEFVISRSSWTPKRRRSWEVAPPAEKPLVSVRFAARRGAPKASPEGRALGVAKPRKGETLESTWKAITDGRTMPLARHLKKSDTWGADGGRERDAAAAAGAATTPVRKSETFRERQAGDPSPSPGGSGRSSGRLRREASLGQDELNRRVEAFINKFNEEMRLQRQESFKHYMGMINRGSH</sequence>
<evidence type="ECO:0000313" key="5">
    <source>
        <dbReference type="EMBL" id="JAT62451.1"/>
    </source>
</evidence>
<dbReference type="Pfam" id="PF05553">
    <property type="entry name" value="DUF761"/>
    <property type="match status" value="1"/>
</dbReference>
<feature type="transmembrane region" description="Helical" evidence="2">
    <location>
        <begin position="45"/>
        <end position="66"/>
    </location>
</feature>
<feature type="region of interest" description="Disordered" evidence="1">
    <location>
        <begin position="153"/>
        <end position="179"/>
    </location>
</feature>
<name>A0A1D1Z6D9_9ARAE</name>
<dbReference type="PANTHER" id="PTHR33098:SF109">
    <property type="entry name" value="OS07G0563400 PROTEIN"/>
    <property type="match status" value="1"/>
</dbReference>
<feature type="region of interest" description="Disordered" evidence="1">
    <location>
        <begin position="195"/>
        <end position="259"/>
    </location>
</feature>
<dbReference type="AlphaFoldDB" id="A0A1D1Z6D9"/>